<sequence>MGEKASYHCRSLLSCETMAESPLSLFSLKRLIRFLQSCKTMGEFPSQSNSKGTWPKFTTQLGQLNIFCFFLKQIFCILYEISLV</sequence>
<evidence type="ECO:0000313" key="2">
    <source>
        <dbReference type="Proteomes" id="UP000030748"/>
    </source>
</evidence>
<accession>A0A022R953</accession>
<evidence type="ECO:0000313" key="1">
    <source>
        <dbReference type="EMBL" id="EYU35405.1"/>
    </source>
</evidence>
<gene>
    <name evidence="1" type="ORF">MIMGU_mgv11b024653mg</name>
</gene>
<protein>
    <submittedName>
        <fullName evidence="1">Uncharacterized protein</fullName>
    </submittedName>
</protein>
<dbReference type="EMBL" id="KI630619">
    <property type="protein sequence ID" value="EYU35405.1"/>
    <property type="molecule type" value="Genomic_DNA"/>
</dbReference>
<dbReference type="Proteomes" id="UP000030748">
    <property type="component" value="Unassembled WGS sequence"/>
</dbReference>
<proteinExistence type="predicted"/>
<organism evidence="1 2">
    <name type="scientific">Erythranthe guttata</name>
    <name type="common">Yellow monkey flower</name>
    <name type="synonym">Mimulus guttatus</name>
    <dbReference type="NCBI Taxonomy" id="4155"/>
    <lineage>
        <taxon>Eukaryota</taxon>
        <taxon>Viridiplantae</taxon>
        <taxon>Streptophyta</taxon>
        <taxon>Embryophyta</taxon>
        <taxon>Tracheophyta</taxon>
        <taxon>Spermatophyta</taxon>
        <taxon>Magnoliopsida</taxon>
        <taxon>eudicotyledons</taxon>
        <taxon>Gunneridae</taxon>
        <taxon>Pentapetalae</taxon>
        <taxon>asterids</taxon>
        <taxon>lamiids</taxon>
        <taxon>Lamiales</taxon>
        <taxon>Phrymaceae</taxon>
        <taxon>Erythranthe</taxon>
    </lineage>
</organism>
<reference evidence="1 2" key="1">
    <citation type="journal article" date="2013" name="Proc. Natl. Acad. Sci. U.S.A.">
        <title>Fine-scale variation in meiotic recombination in Mimulus inferred from population shotgun sequencing.</title>
        <authorList>
            <person name="Hellsten U."/>
            <person name="Wright K.M."/>
            <person name="Jenkins J."/>
            <person name="Shu S."/>
            <person name="Yuan Y."/>
            <person name="Wessler S.R."/>
            <person name="Schmutz J."/>
            <person name="Willis J.H."/>
            <person name="Rokhsar D.S."/>
        </authorList>
    </citation>
    <scope>NUCLEOTIDE SEQUENCE [LARGE SCALE GENOMIC DNA]</scope>
    <source>
        <strain evidence="2">cv. DUN x IM62</strain>
    </source>
</reference>
<name>A0A022R953_ERYGU</name>
<dbReference type="AlphaFoldDB" id="A0A022R953"/>
<keyword evidence="2" id="KW-1185">Reference proteome</keyword>